<comment type="caution">
    <text evidence="3">The sequence shown here is derived from an EMBL/GenBank/DDBJ whole genome shotgun (WGS) entry which is preliminary data.</text>
</comment>
<dbReference type="AlphaFoldDB" id="A0AAV8RGS7"/>
<evidence type="ECO:0000256" key="1">
    <source>
        <dbReference type="SAM" id="MobiDB-lite"/>
    </source>
</evidence>
<dbReference type="PANTHER" id="PTHR21377">
    <property type="entry name" value="PROTEIN FAM210B, MITOCHONDRIAL"/>
    <property type="match status" value="1"/>
</dbReference>
<evidence type="ECO:0000313" key="3">
    <source>
        <dbReference type="EMBL" id="KAJ8501345.1"/>
    </source>
</evidence>
<accession>A0AAV8RGS7</accession>
<protein>
    <recommendedName>
        <fullName evidence="2">DUF1279 domain-containing protein</fullName>
    </recommendedName>
</protein>
<feature type="compositionally biased region" description="Basic and acidic residues" evidence="1">
    <location>
        <begin position="33"/>
        <end position="48"/>
    </location>
</feature>
<evidence type="ECO:0000259" key="2">
    <source>
        <dbReference type="Pfam" id="PF06916"/>
    </source>
</evidence>
<dbReference type="EMBL" id="JAQQAF010000003">
    <property type="protein sequence ID" value="KAJ8501345.1"/>
    <property type="molecule type" value="Genomic_DNA"/>
</dbReference>
<dbReference type="InterPro" id="IPR009688">
    <property type="entry name" value="FAM210A/B-like_dom"/>
</dbReference>
<reference evidence="3 4" key="1">
    <citation type="submission" date="2022-12" db="EMBL/GenBank/DDBJ databases">
        <title>Chromosome-scale assembly of the Ensete ventricosum genome.</title>
        <authorList>
            <person name="Dussert Y."/>
            <person name="Stocks J."/>
            <person name="Wendawek A."/>
            <person name="Woldeyes F."/>
            <person name="Nichols R.A."/>
            <person name="Borrell J.S."/>
        </authorList>
    </citation>
    <scope>NUCLEOTIDE SEQUENCE [LARGE SCALE GENOMIC DNA]</scope>
    <source>
        <strain evidence="4">cv. Maze</strain>
        <tissue evidence="3">Seeds</tissue>
    </source>
</reference>
<sequence length="185" mass="19836">MAFTGLLQKLIKKNNVDVESIFEKVGLSSGVPDNDRASDMVILDDHDPSSPSPPREQQQQQQMKRNTTAELAASSGGNLALAILCSKALFPVRVPITIALTPPSLLARRNLLKLHMCCSLLRAKQPIRGLLLDQILPWVLSHGGIFSPPALPLSAFTANTSALLRGGAGKMIVCVAVVGHQNNLM</sequence>
<dbReference type="PANTHER" id="PTHR21377:SF0">
    <property type="entry name" value="PROTEIN FAM210B, MITOCHONDRIAL"/>
    <property type="match status" value="1"/>
</dbReference>
<dbReference type="InterPro" id="IPR045866">
    <property type="entry name" value="FAM210A/B-like"/>
</dbReference>
<name>A0AAV8RGS7_ENSVE</name>
<dbReference type="Pfam" id="PF06916">
    <property type="entry name" value="FAM210A-B_dom"/>
    <property type="match status" value="1"/>
</dbReference>
<dbReference type="Proteomes" id="UP001222027">
    <property type="component" value="Unassembled WGS sequence"/>
</dbReference>
<gene>
    <name evidence="3" type="ORF">OPV22_011897</name>
</gene>
<dbReference type="GO" id="GO:0005739">
    <property type="term" value="C:mitochondrion"/>
    <property type="evidence" value="ECO:0007669"/>
    <property type="project" value="TreeGrafter"/>
</dbReference>
<proteinExistence type="predicted"/>
<evidence type="ECO:0000313" key="4">
    <source>
        <dbReference type="Proteomes" id="UP001222027"/>
    </source>
</evidence>
<feature type="region of interest" description="Disordered" evidence="1">
    <location>
        <begin position="33"/>
        <end position="69"/>
    </location>
</feature>
<organism evidence="3 4">
    <name type="scientific">Ensete ventricosum</name>
    <name type="common">Abyssinian banana</name>
    <name type="synonym">Musa ensete</name>
    <dbReference type="NCBI Taxonomy" id="4639"/>
    <lineage>
        <taxon>Eukaryota</taxon>
        <taxon>Viridiplantae</taxon>
        <taxon>Streptophyta</taxon>
        <taxon>Embryophyta</taxon>
        <taxon>Tracheophyta</taxon>
        <taxon>Spermatophyta</taxon>
        <taxon>Magnoliopsida</taxon>
        <taxon>Liliopsida</taxon>
        <taxon>Zingiberales</taxon>
        <taxon>Musaceae</taxon>
        <taxon>Ensete</taxon>
    </lineage>
</organism>
<feature type="domain" description="DUF1279" evidence="2">
    <location>
        <begin position="13"/>
        <end position="102"/>
    </location>
</feature>
<keyword evidence="4" id="KW-1185">Reference proteome</keyword>